<feature type="transmembrane region" description="Helical" evidence="6">
    <location>
        <begin position="304"/>
        <end position="321"/>
    </location>
</feature>
<dbReference type="InterPro" id="IPR011701">
    <property type="entry name" value="MFS"/>
</dbReference>
<evidence type="ECO:0000256" key="3">
    <source>
        <dbReference type="ARBA" id="ARBA00022692"/>
    </source>
</evidence>
<protein>
    <submittedName>
        <fullName evidence="7">MFS transporter</fullName>
    </submittedName>
</protein>
<organism evidence="7 8">
    <name type="scientific">Planococcus wigleyi</name>
    <dbReference type="NCBI Taxonomy" id="2762216"/>
    <lineage>
        <taxon>Bacteria</taxon>
        <taxon>Bacillati</taxon>
        <taxon>Bacillota</taxon>
        <taxon>Bacilli</taxon>
        <taxon>Bacillales</taxon>
        <taxon>Caryophanaceae</taxon>
        <taxon>Planococcus</taxon>
    </lineage>
</organism>
<evidence type="ECO:0000256" key="4">
    <source>
        <dbReference type="ARBA" id="ARBA00022989"/>
    </source>
</evidence>
<keyword evidence="4 6" id="KW-1133">Transmembrane helix</keyword>
<sequence>MKLNRNFNYLLTGQSVANIGDVLYIVSIIYLIFELTGSATAAAAVPFAITGSMFISNLLTPMLMQRFNLKWLLAGSQIGKTGLLIALALGLPFLSLSNYPWLFLLISLVAILDGCANPVTRSLIPIYVEREQLLKANGLTETLTQLIQTAMWFVGSSLLIWLTATELVWITAGLFFLSSLLLISLQAVEFTPAVQHGKWQQISNGWKTVSASPVLKRIALMDILETIAGAVWIAAILYVFVSEALGAEEQWWGFINGSFFLGLIAGSLFCLRFSDCIAKNLSRFIFGGAIFSSLATFLFGWNDIALLALLFSFVVGIFSQLKNIPQQTVIQTSVQPERLPTVFTTLGAIGTGTFGVASLLMGILADLFGIRAVFMLSGLLLAAVAWIAFEGRNYLSNLAQE</sequence>
<keyword evidence="2" id="KW-1003">Cell membrane</keyword>
<dbReference type="Proteomes" id="UP000658980">
    <property type="component" value="Unassembled WGS sequence"/>
</dbReference>
<dbReference type="CDD" id="cd06173">
    <property type="entry name" value="MFS_MefA_like"/>
    <property type="match status" value="1"/>
</dbReference>
<feature type="transmembrane region" description="Helical" evidence="6">
    <location>
        <begin position="342"/>
        <end position="364"/>
    </location>
</feature>
<evidence type="ECO:0000313" key="8">
    <source>
        <dbReference type="Proteomes" id="UP000658980"/>
    </source>
</evidence>
<name>A0ABR8WES9_9BACL</name>
<keyword evidence="5 6" id="KW-0472">Membrane</keyword>
<feature type="transmembrane region" description="Helical" evidence="6">
    <location>
        <begin position="223"/>
        <end position="241"/>
    </location>
</feature>
<reference evidence="7 8" key="1">
    <citation type="submission" date="2020-08" db="EMBL/GenBank/DDBJ databases">
        <title>A Genomic Blueprint of the Chicken Gut Microbiome.</title>
        <authorList>
            <person name="Gilroy R."/>
            <person name="Ravi A."/>
            <person name="Getino M."/>
            <person name="Pursley I."/>
            <person name="Horton D.L."/>
            <person name="Alikhan N.-F."/>
            <person name="Baker D."/>
            <person name="Gharbi K."/>
            <person name="Hall N."/>
            <person name="Watson M."/>
            <person name="Adriaenssens E.M."/>
            <person name="Foster-Nyarko E."/>
            <person name="Jarju S."/>
            <person name="Secka A."/>
            <person name="Antonio M."/>
            <person name="Oren A."/>
            <person name="Chaudhuri R."/>
            <person name="La Ragione R.M."/>
            <person name="Hildebrand F."/>
            <person name="Pallen M.J."/>
        </authorList>
    </citation>
    <scope>NUCLEOTIDE SEQUENCE [LARGE SCALE GENOMIC DNA]</scope>
    <source>
        <strain evidence="7 8">Sa1BUA13</strain>
    </source>
</reference>
<feature type="transmembrane region" description="Helical" evidence="6">
    <location>
        <begin position="370"/>
        <end position="389"/>
    </location>
</feature>
<comment type="caution">
    <text evidence="7">The sequence shown here is derived from an EMBL/GenBank/DDBJ whole genome shotgun (WGS) entry which is preliminary data.</text>
</comment>
<evidence type="ECO:0000256" key="5">
    <source>
        <dbReference type="ARBA" id="ARBA00023136"/>
    </source>
</evidence>
<dbReference type="RefSeq" id="WP_191715715.1">
    <property type="nucleotide sequence ID" value="NZ_JACSPU010000004.1"/>
</dbReference>
<feature type="transmembrane region" description="Helical" evidence="6">
    <location>
        <begin position="39"/>
        <end position="59"/>
    </location>
</feature>
<dbReference type="PANTHER" id="PTHR23513:SF19">
    <property type="entry name" value="MAJOR FACILITATOR SUPERFAMILY (MFS) PROFILE DOMAIN-CONTAINING PROTEIN"/>
    <property type="match status" value="1"/>
</dbReference>
<proteinExistence type="predicted"/>
<keyword evidence="8" id="KW-1185">Reference proteome</keyword>
<evidence type="ECO:0000256" key="2">
    <source>
        <dbReference type="ARBA" id="ARBA00022475"/>
    </source>
</evidence>
<feature type="transmembrane region" description="Helical" evidence="6">
    <location>
        <begin position="71"/>
        <end position="93"/>
    </location>
</feature>
<comment type="subcellular location">
    <subcellularLocation>
        <location evidence="1">Cell membrane</location>
        <topology evidence="1">Multi-pass membrane protein</topology>
    </subcellularLocation>
</comment>
<dbReference type="PANTHER" id="PTHR23513">
    <property type="entry name" value="INTEGRAL MEMBRANE EFFLUX PROTEIN-RELATED"/>
    <property type="match status" value="1"/>
</dbReference>
<dbReference type="SUPFAM" id="SSF103473">
    <property type="entry name" value="MFS general substrate transporter"/>
    <property type="match status" value="1"/>
</dbReference>
<dbReference type="Gene3D" id="1.20.1250.20">
    <property type="entry name" value="MFS general substrate transporter like domains"/>
    <property type="match status" value="1"/>
</dbReference>
<evidence type="ECO:0000256" key="6">
    <source>
        <dbReference type="SAM" id="Phobius"/>
    </source>
</evidence>
<feature type="transmembrane region" description="Helical" evidence="6">
    <location>
        <begin position="281"/>
        <end position="298"/>
    </location>
</feature>
<gene>
    <name evidence="7" type="ORF">H9630_11935</name>
</gene>
<dbReference type="Pfam" id="PF07690">
    <property type="entry name" value="MFS_1"/>
    <property type="match status" value="1"/>
</dbReference>
<keyword evidence="3 6" id="KW-0812">Transmembrane</keyword>
<feature type="transmembrane region" description="Helical" evidence="6">
    <location>
        <begin position="253"/>
        <end position="274"/>
    </location>
</feature>
<feature type="transmembrane region" description="Helical" evidence="6">
    <location>
        <begin position="7"/>
        <end position="33"/>
    </location>
</feature>
<dbReference type="InterPro" id="IPR036259">
    <property type="entry name" value="MFS_trans_sf"/>
</dbReference>
<feature type="transmembrane region" description="Helical" evidence="6">
    <location>
        <begin position="167"/>
        <end position="188"/>
    </location>
</feature>
<dbReference type="EMBL" id="JACSPU010000004">
    <property type="protein sequence ID" value="MBD8015527.1"/>
    <property type="molecule type" value="Genomic_DNA"/>
</dbReference>
<evidence type="ECO:0000313" key="7">
    <source>
        <dbReference type="EMBL" id="MBD8015527.1"/>
    </source>
</evidence>
<evidence type="ECO:0000256" key="1">
    <source>
        <dbReference type="ARBA" id="ARBA00004651"/>
    </source>
</evidence>
<accession>A0ABR8WES9</accession>